<dbReference type="EMBL" id="VMBF01000008">
    <property type="protein sequence ID" value="TSJ74286.1"/>
    <property type="molecule type" value="Genomic_DNA"/>
</dbReference>
<dbReference type="NCBIfam" id="TIGR04183">
    <property type="entry name" value="Por_Secre_tail"/>
    <property type="match status" value="1"/>
</dbReference>
<proteinExistence type="predicted"/>
<name>A0A5M7B666_9FLAO</name>
<feature type="signal peptide" evidence="2">
    <location>
        <begin position="1"/>
        <end position="20"/>
    </location>
</feature>
<evidence type="ECO:0000259" key="3">
    <source>
        <dbReference type="Pfam" id="PF18962"/>
    </source>
</evidence>
<keyword evidence="1 2" id="KW-0732">Signal</keyword>
<dbReference type="Proteomes" id="UP000315145">
    <property type="component" value="Unassembled WGS sequence"/>
</dbReference>
<evidence type="ECO:0000313" key="6">
    <source>
        <dbReference type="Proteomes" id="UP000315145"/>
    </source>
</evidence>
<evidence type="ECO:0000256" key="1">
    <source>
        <dbReference type="ARBA" id="ARBA00022729"/>
    </source>
</evidence>
<dbReference type="EMBL" id="VWRS01000008">
    <property type="protein sequence ID" value="KAA5823798.1"/>
    <property type="molecule type" value="Genomic_DNA"/>
</dbReference>
<reference evidence="4 7" key="1">
    <citation type="journal article" date="2015" name="Int. J. Syst. Evol. Microbiol.">
        <title>Algibacter amylolyticus sp. nov., isolated from intertidal sediment.</title>
        <authorList>
            <person name="Zhang D.C."/>
            <person name="Wu J."/>
            <person name="Neuner K."/>
            <person name="Yao J."/>
            <person name="Margesin R."/>
        </authorList>
    </citation>
    <scope>NUCLEOTIDE SEQUENCE [LARGE SCALE GENOMIC DNA]</scope>
    <source>
        <strain evidence="4 7">RU-4-M-4</strain>
    </source>
</reference>
<reference evidence="5 6" key="2">
    <citation type="submission" date="2019-07" db="EMBL/GenBank/DDBJ databases">
        <title>Algibacter marinivivus sp. nov., isolated from the surface of a marine red alga.</title>
        <authorList>
            <person name="Zhong X."/>
            <person name="Xu W."/>
            <person name="Zhang Y."/>
            <person name="Zhang Q."/>
            <person name="Du Z."/>
        </authorList>
    </citation>
    <scope>NUCLEOTIDE SEQUENCE [LARGE SCALE GENOMIC DNA]</scope>
    <source>
        <strain evidence="5 6">RU-4-M-4</strain>
    </source>
</reference>
<dbReference type="AlphaFoldDB" id="A0A5M7B666"/>
<sequence>MKTKIIILSLLISYLGNSQAIDKFSIDSGGGLASADGIQMVYTIGEVNVQELRVNSMLLSEGFINGDMEQITLSSNNLEFESGFKIYPNPTSDVINIESSHPIDKINMYNLLGKKVLSVNNTNRVALDGLPVGIYLINVQYNNAMITEKVIIK</sequence>
<evidence type="ECO:0000313" key="5">
    <source>
        <dbReference type="EMBL" id="TSJ74286.1"/>
    </source>
</evidence>
<keyword evidence="6" id="KW-1185">Reference proteome</keyword>
<evidence type="ECO:0000313" key="4">
    <source>
        <dbReference type="EMBL" id="KAA5823798.1"/>
    </source>
</evidence>
<dbReference type="Pfam" id="PF18962">
    <property type="entry name" value="Por_Secre_tail"/>
    <property type="match status" value="1"/>
</dbReference>
<dbReference type="OrthoDB" id="9813840at2"/>
<reference evidence="4" key="3">
    <citation type="submission" date="2019-09" db="EMBL/GenBank/DDBJ databases">
        <authorList>
            <person name="Zhang D.-C."/>
        </authorList>
    </citation>
    <scope>NUCLEOTIDE SEQUENCE</scope>
    <source>
        <strain evidence="4">RU-4-M-4</strain>
    </source>
</reference>
<gene>
    <name evidence="4" type="ORF">F2B50_13995</name>
    <name evidence="5" type="ORF">FPF71_13995</name>
</gene>
<protein>
    <submittedName>
        <fullName evidence="4">T9SS type A sorting domain-containing protein</fullName>
    </submittedName>
</protein>
<dbReference type="InterPro" id="IPR026444">
    <property type="entry name" value="Secre_tail"/>
</dbReference>
<organism evidence="4 7">
    <name type="scientific">Algibacter amylolyticus</name>
    <dbReference type="NCBI Taxonomy" id="1608400"/>
    <lineage>
        <taxon>Bacteria</taxon>
        <taxon>Pseudomonadati</taxon>
        <taxon>Bacteroidota</taxon>
        <taxon>Flavobacteriia</taxon>
        <taxon>Flavobacteriales</taxon>
        <taxon>Flavobacteriaceae</taxon>
        <taxon>Algibacter</taxon>
    </lineage>
</organism>
<accession>A0A5M7B666</accession>
<feature type="domain" description="Secretion system C-terminal sorting" evidence="3">
    <location>
        <begin position="86"/>
        <end position="152"/>
    </location>
</feature>
<dbReference type="Proteomes" id="UP000322315">
    <property type="component" value="Unassembled WGS sequence"/>
</dbReference>
<comment type="caution">
    <text evidence="4">The sequence shown here is derived from an EMBL/GenBank/DDBJ whole genome shotgun (WGS) entry which is preliminary data.</text>
</comment>
<evidence type="ECO:0000256" key="2">
    <source>
        <dbReference type="SAM" id="SignalP"/>
    </source>
</evidence>
<evidence type="ECO:0000313" key="7">
    <source>
        <dbReference type="Proteomes" id="UP000322315"/>
    </source>
</evidence>
<feature type="chain" id="PRO_5024422255" evidence="2">
    <location>
        <begin position="21"/>
        <end position="153"/>
    </location>
</feature>
<dbReference type="RefSeq" id="WP_144117331.1">
    <property type="nucleotide sequence ID" value="NZ_JACHGE010000002.1"/>
</dbReference>